<organism evidence="1 2">
    <name type="scientific">Rhodofomes roseus</name>
    <dbReference type="NCBI Taxonomy" id="34475"/>
    <lineage>
        <taxon>Eukaryota</taxon>
        <taxon>Fungi</taxon>
        <taxon>Dikarya</taxon>
        <taxon>Basidiomycota</taxon>
        <taxon>Agaricomycotina</taxon>
        <taxon>Agaricomycetes</taxon>
        <taxon>Polyporales</taxon>
        <taxon>Rhodofomes</taxon>
    </lineage>
</organism>
<evidence type="ECO:0000313" key="1">
    <source>
        <dbReference type="EMBL" id="KAH9830494.1"/>
    </source>
</evidence>
<dbReference type="Proteomes" id="UP000814176">
    <property type="component" value="Unassembled WGS sequence"/>
</dbReference>
<feature type="non-terminal residue" evidence="1">
    <location>
        <position position="1"/>
    </location>
</feature>
<gene>
    <name evidence="1" type="ORF">C8Q71DRAFT_677734</name>
</gene>
<name>A0ABQ8K1C0_9APHY</name>
<dbReference type="GeneID" id="72000456"/>
<comment type="caution">
    <text evidence="1">The sequence shown here is derived from an EMBL/GenBank/DDBJ whole genome shotgun (WGS) entry which is preliminary data.</text>
</comment>
<proteinExistence type="predicted"/>
<sequence>LLNTAKKYNACFAAIKLSKPVKMQLPAWYHISANKQLRRLNNTSLSNCLREAHGIRIIADLIRIVNHPPTPNNGQNGSARICTCNQCIGARRMGCEHPMRCRDAAERILSNLSEKWNPDLENTQDGLTITPKRRGDNETALQEGGEVIFDPSITARGGASEAIRIFM</sequence>
<accession>A0ABQ8K1C0</accession>
<protein>
    <recommendedName>
        <fullName evidence="3">SWIM-type domain-containing protein</fullName>
    </recommendedName>
</protein>
<evidence type="ECO:0000313" key="2">
    <source>
        <dbReference type="Proteomes" id="UP000814176"/>
    </source>
</evidence>
<feature type="non-terminal residue" evidence="1">
    <location>
        <position position="167"/>
    </location>
</feature>
<dbReference type="EMBL" id="JADCUA010000031">
    <property type="protein sequence ID" value="KAH9830494.1"/>
    <property type="molecule type" value="Genomic_DNA"/>
</dbReference>
<dbReference type="RefSeq" id="XP_047773798.1">
    <property type="nucleotide sequence ID" value="XM_047919724.1"/>
</dbReference>
<keyword evidence="2" id="KW-1185">Reference proteome</keyword>
<reference evidence="1 2" key="1">
    <citation type="journal article" date="2021" name="Environ. Microbiol.">
        <title>Gene family expansions and transcriptome signatures uncover fungal adaptations to wood decay.</title>
        <authorList>
            <person name="Hage H."/>
            <person name="Miyauchi S."/>
            <person name="Viragh M."/>
            <person name="Drula E."/>
            <person name="Min B."/>
            <person name="Chaduli D."/>
            <person name="Navarro D."/>
            <person name="Favel A."/>
            <person name="Norest M."/>
            <person name="Lesage-Meessen L."/>
            <person name="Balint B."/>
            <person name="Merenyi Z."/>
            <person name="de Eugenio L."/>
            <person name="Morin E."/>
            <person name="Martinez A.T."/>
            <person name="Baldrian P."/>
            <person name="Stursova M."/>
            <person name="Martinez M.J."/>
            <person name="Novotny C."/>
            <person name="Magnuson J.K."/>
            <person name="Spatafora J.W."/>
            <person name="Maurice S."/>
            <person name="Pangilinan J."/>
            <person name="Andreopoulos W."/>
            <person name="LaButti K."/>
            <person name="Hundley H."/>
            <person name="Na H."/>
            <person name="Kuo A."/>
            <person name="Barry K."/>
            <person name="Lipzen A."/>
            <person name="Henrissat B."/>
            <person name="Riley R."/>
            <person name="Ahrendt S."/>
            <person name="Nagy L.G."/>
            <person name="Grigoriev I.V."/>
            <person name="Martin F."/>
            <person name="Rosso M.N."/>
        </authorList>
    </citation>
    <scope>NUCLEOTIDE SEQUENCE [LARGE SCALE GENOMIC DNA]</scope>
    <source>
        <strain evidence="1 2">CIRM-BRFM 1785</strain>
    </source>
</reference>
<evidence type="ECO:0008006" key="3">
    <source>
        <dbReference type="Google" id="ProtNLM"/>
    </source>
</evidence>